<feature type="region of interest" description="Disordered" evidence="1">
    <location>
        <begin position="178"/>
        <end position="226"/>
    </location>
</feature>
<reference evidence="2 3" key="1">
    <citation type="submission" date="2020-02" db="EMBL/GenBank/DDBJ databases">
        <title>Draft genome sequence of Haematococcus lacustris strain NIES-144.</title>
        <authorList>
            <person name="Morimoto D."/>
            <person name="Nakagawa S."/>
            <person name="Yoshida T."/>
            <person name="Sawayama S."/>
        </authorList>
    </citation>
    <scope>NUCLEOTIDE SEQUENCE [LARGE SCALE GENOMIC DNA]</scope>
    <source>
        <strain evidence="2 3">NIES-144</strain>
    </source>
</reference>
<comment type="caution">
    <text evidence="2">The sequence shown here is derived from an EMBL/GenBank/DDBJ whole genome shotgun (WGS) entry which is preliminary data.</text>
</comment>
<keyword evidence="3" id="KW-1185">Reference proteome</keyword>
<organism evidence="2 3">
    <name type="scientific">Haematococcus lacustris</name>
    <name type="common">Green alga</name>
    <name type="synonym">Haematococcus pluvialis</name>
    <dbReference type="NCBI Taxonomy" id="44745"/>
    <lineage>
        <taxon>Eukaryota</taxon>
        <taxon>Viridiplantae</taxon>
        <taxon>Chlorophyta</taxon>
        <taxon>core chlorophytes</taxon>
        <taxon>Chlorophyceae</taxon>
        <taxon>CS clade</taxon>
        <taxon>Chlamydomonadales</taxon>
        <taxon>Haematococcaceae</taxon>
        <taxon>Haematococcus</taxon>
    </lineage>
</organism>
<dbReference type="AlphaFoldDB" id="A0A699YAT9"/>
<protein>
    <submittedName>
        <fullName evidence="2">Uncharacterized protein</fullName>
    </submittedName>
</protein>
<evidence type="ECO:0000313" key="3">
    <source>
        <dbReference type="Proteomes" id="UP000485058"/>
    </source>
</evidence>
<evidence type="ECO:0000256" key="1">
    <source>
        <dbReference type="SAM" id="MobiDB-lite"/>
    </source>
</evidence>
<feature type="compositionally biased region" description="Basic and acidic residues" evidence="1">
    <location>
        <begin position="123"/>
        <end position="140"/>
    </location>
</feature>
<accession>A0A699YAT9</accession>
<gene>
    <name evidence="2" type="ORF">HaLaN_02079</name>
</gene>
<proteinExistence type="predicted"/>
<evidence type="ECO:0000313" key="2">
    <source>
        <dbReference type="EMBL" id="GFH07297.1"/>
    </source>
</evidence>
<sequence>MCRRAECSCVLYLCRAGAEAWVVGGVAAEQAARLACRNAKREKLKHTSIAFAAERARRRLSNQASGARCEVPHSSSWRGPYSPPTSASDCRQALFVKAPERRNPGTFNARGEGPGSEAAGRQVGDRRAPSEHKFAAEDRITGSSPSFHVPGAEDKYFEVNIMGQLVKSPAVTEPSAAGLESLCSRPNSPSQSLLPDASSSRAWQTDAGSVRVPAPGPEPGTASSNRGAVECAQFTAGWMSEARATAAALRVPDESLFTNGRFPVATMHYL</sequence>
<feature type="region of interest" description="Disordered" evidence="1">
    <location>
        <begin position="63"/>
        <end position="85"/>
    </location>
</feature>
<dbReference type="EMBL" id="BLLF01000086">
    <property type="protein sequence ID" value="GFH07297.1"/>
    <property type="molecule type" value="Genomic_DNA"/>
</dbReference>
<feature type="region of interest" description="Disordered" evidence="1">
    <location>
        <begin position="101"/>
        <end position="147"/>
    </location>
</feature>
<dbReference type="Proteomes" id="UP000485058">
    <property type="component" value="Unassembled WGS sequence"/>
</dbReference>
<feature type="compositionally biased region" description="Polar residues" evidence="1">
    <location>
        <begin position="184"/>
        <end position="207"/>
    </location>
</feature>
<name>A0A699YAT9_HAELA</name>